<evidence type="ECO:0000256" key="1">
    <source>
        <dbReference type="SAM" id="MobiDB-lite"/>
    </source>
</evidence>
<protein>
    <submittedName>
        <fullName evidence="2">Uncharacterized protein</fullName>
    </submittedName>
</protein>
<feature type="region of interest" description="Disordered" evidence="1">
    <location>
        <begin position="20"/>
        <end position="40"/>
    </location>
</feature>
<name>A0A0A9FEI2_ARUDO</name>
<proteinExistence type="predicted"/>
<accession>A0A0A9FEI2</accession>
<dbReference type="EMBL" id="GBRH01191248">
    <property type="protein sequence ID" value="JAE06648.1"/>
    <property type="molecule type" value="Transcribed_RNA"/>
</dbReference>
<evidence type="ECO:0000313" key="2">
    <source>
        <dbReference type="EMBL" id="JAE06648.1"/>
    </source>
</evidence>
<organism evidence="2">
    <name type="scientific">Arundo donax</name>
    <name type="common">Giant reed</name>
    <name type="synonym">Donax arundinaceus</name>
    <dbReference type="NCBI Taxonomy" id="35708"/>
    <lineage>
        <taxon>Eukaryota</taxon>
        <taxon>Viridiplantae</taxon>
        <taxon>Streptophyta</taxon>
        <taxon>Embryophyta</taxon>
        <taxon>Tracheophyta</taxon>
        <taxon>Spermatophyta</taxon>
        <taxon>Magnoliopsida</taxon>
        <taxon>Liliopsida</taxon>
        <taxon>Poales</taxon>
        <taxon>Poaceae</taxon>
        <taxon>PACMAD clade</taxon>
        <taxon>Arundinoideae</taxon>
        <taxon>Arundineae</taxon>
        <taxon>Arundo</taxon>
    </lineage>
</organism>
<feature type="compositionally biased region" description="Polar residues" evidence="1">
    <location>
        <begin position="20"/>
        <end position="30"/>
    </location>
</feature>
<reference evidence="2" key="1">
    <citation type="submission" date="2014-09" db="EMBL/GenBank/DDBJ databases">
        <authorList>
            <person name="Magalhaes I.L.F."/>
            <person name="Oliveira U."/>
            <person name="Santos F.R."/>
            <person name="Vidigal T.H.D.A."/>
            <person name="Brescovit A.D."/>
            <person name="Santos A.J."/>
        </authorList>
    </citation>
    <scope>NUCLEOTIDE SEQUENCE</scope>
    <source>
        <tissue evidence="2">Shoot tissue taken approximately 20 cm above the soil surface</tissue>
    </source>
</reference>
<dbReference type="AlphaFoldDB" id="A0A0A9FEI2"/>
<sequence length="40" mass="4129">MAWHSGGVSSTCVLEVLGSNQPQVLGSNQPPCKKSNGKTT</sequence>
<reference evidence="2" key="2">
    <citation type="journal article" date="2015" name="Data Brief">
        <title>Shoot transcriptome of the giant reed, Arundo donax.</title>
        <authorList>
            <person name="Barrero R.A."/>
            <person name="Guerrero F.D."/>
            <person name="Moolhuijzen P."/>
            <person name="Goolsby J.A."/>
            <person name="Tidwell J."/>
            <person name="Bellgard S.E."/>
            <person name="Bellgard M.I."/>
        </authorList>
    </citation>
    <scope>NUCLEOTIDE SEQUENCE</scope>
    <source>
        <tissue evidence="2">Shoot tissue taken approximately 20 cm above the soil surface</tissue>
    </source>
</reference>